<evidence type="ECO:0000256" key="7">
    <source>
        <dbReference type="ARBA" id="ARBA00022597"/>
    </source>
</evidence>
<keyword evidence="12 13" id="KW-0472">Membrane</keyword>
<feature type="transmembrane region" description="Helical" evidence="13">
    <location>
        <begin position="132"/>
        <end position="155"/>
    </location>
</feature>
<keyword evidence="6" id="KW-1003">Cell membrane</keyword>
<comment type="caution">
    <text evidence="14">The sequence shown here is derived from an EMBL/GenBank/DDBJ whole genome shotgun (WGS) entry which is preliminary data.</text>
</comment>
<evidence type="ECO:0000313" key="14">
    <source>
        <dbReference type="EMBL" id="OWZ05354.1"/>
    </source>
</evidence>
<dbReference type="PANTHER" id="PTHR10791:SF30">
    <property type="entry name" value="SUGAR TRANSPORTER SWEET1"/>
    <property type="match status" value="1"/>
</dbReference>
<dbReference type="GO" id="GO:0000139">
    <property type="term" value="C:Golgi membrane"/>
    <property type="evidence" value="ECO:0007669"/>
    <property type="project" value="UniProtKB-SubCell"/>
</dbReference>
<keyword evidence="7" id="KW-0762">Sugar transport</keyword>
<dbReference type="PANTHER" id="PTHR10791">
    <property type="entry name" value="RAG1-ACTIVATING PROTEIN 1"/>
    <property type="match status" value="1"/>
</dbReference>
<feature type="transmembrane region" description="Helical" evidence="13">
    <location>
        <begin position="190"/>
        <end position="209"/>
    </location>
</feature>
<feature type="transmembrane region" description="Helical" evidence="13">
    <location>
        <begin position="6"/>
        <end position="28"/>
    </location>
</feature>
<feature type="transmembrane region" description="Helical" evidence="13">
    <location>
        <begin position="167"/>
        <end position="184"/>
    </location>
</feature>
<feature type="transmembrane region" description="Helical" evidence="13">
    <location>
        <begin position="306"/>
        <end position="327"/>
    </location>
</feature>
<dbReference type="EMBL" id="NBNE01004477">
    <property type="protein sequence ID" value="OWZ05354.1"/>
    <property type="molecule type" value="Genomic_DNA"/>
</dbReference>
<evidence type="ECO:0000256" key="11">
    <source>
        <dbReference type="ARBA" id="ARBA00023034"/>
    </source>
</evidence>
<evidence type="ECO:0000256" key="10">
    <source>
        <dbReference type="ARBA" id="ARBA00022989"/>
    </source>
</evidence>
<feature type="transmembrane region" description="Helical" evidence="13">
    <location>
        <begin position="280"/>
        <end position="300"/>
    </location>
</feature>
<evidence type="ECO:0000256" key="5">
    <source>
        <dbReference type="ARBA" id="ARBA00022448"/>
    </source>
</evidence>
<keyword evidence="15" id="KW-1185">Reference proteome</keyword>
<dbReference type="FunFam" id="1.20.1280.290:FF:000004">
    <property type="entry name" value="Sugar transporter SWEET"/>
    <property type="match status" value="2"/>
</dbReference>
<keyword evidence="11" id="KW-0333">Golgi apparatus</keyword>
<accession>A0A225VJS2</accession>
<feature type="transmembrane region" description="Helical" evidence="13">
    <location>
        <begin position="339"/>
        <end position="361"/>
    </location>
</feature>
<feature type="transmembrane region" description="Helical" evidence="13">
    <location>
        <begin position="63"/>
        <end position="86"/>
    </location>
</feature>
<evidence type="ECO:0000256" key="2">
    <source>
        <dbReference type="ARBA" id="ARBA00004653"/>
    </source>
</evidence>
<dbReference type="AlphaFoldDB" id="A0A225VJS2"/>
<keyword evidence="5" id="KW-0813">Transport</keyword>
<sequence>MAVWVTLLRVVTSIAQIGMILSPGPDIINVHKHKSTGEMAALPLVAMIVNNHLWMLYGYLTDSIFPLMTTQLFGELAAFVFTAVYYRWATDRPALNKLLAWGLLAYAVTTLYVVLGITRVTNQSDDEVGKTLGYVGVVINIWMYASPLGTVRLVLRTQSAASLPINLSVMMFFTTALWVAISIIDGDMLIMSLNIAGFILSIIQISLYVRFRPGQPEIIQEDEFEVSDKQIAIIVSPKGETMGVWVTLLRVATTIAQCGMILSPGPDIIKVYKNKSTGEMAALPLVAMVVNNYLWTVYAYLTNSIFPLLVTQLFGEVASIVFTAVYYRWSVDRRGLNRLLGGGLAFSLVFTVYVILGVSSATNQSNDQVGTTLGYLGLAVNLWMYASPLGTIRHVIKTKSAASLPINISVMMIFNTTLWVALAVVDDDMIIMSLNITGIFLSITQIIVYMRYRPTKSITTQESSSFADKQISVVVTPKDNIDAAMSPVYVSSASPIEK</sequence>
<dbReference type="Gene3D" id="1.20.1280.290">
    <property type="match status" value="4"/>
</dbReference>
<dbReference type="FunFam" id="1.20.1280.290:FF:000007">
    <property type="entry name" value="Bidirectional sugar transporter SWEET7"/>
    <property type="match status" value="2"/>
</dbReference>
<keyword evidence="9" id="KW-0677">Repeat</keyword>
<protein>
    <recommendedName>
        <fullName evidence="4">Sugar transporter SWEET1</fullName>
    </recommendedName>
</protein>
<dbReference type="OrthoDB" id="409725at2759"/>
<evidence type="ECO:0000256" key="4">
    <source>
        <dbReference type="ARBA" id="ARBA00021741"/>
    </source>
</evidence>
<evidence type="ECO:0000256" key="12">
    <source>
        <dbReference type="ARBA" id="ARBA00023136"/>
    </source>
</evidence>
<comment type="similarity">
    <text evidence="3">Belongs to the SWEET sugar transporter family.</text>
</comment>
<evidence type="ECO:0000313" key="15">
    <source>
        <dbReference type="Proteomes" id="UP000198211"/>
    </source>
</evidence>
<dbReference type="Pfam" id="PF03083">
    <property type="entry name" value="MtN3_slv"/>
    <property type="match status" value="4"/>
</dbReference>
<dbReference type="InterPro" id="IPR004316">
    <property type="entry name" value="SWEET_rpt"/>
</dbReference>
<dbReference type="GO" id="GO:0051119">
    <property type="term" value="F:sugar transmembrane transporter activity"/>
    <property type="evidence" value="ECO:0007669"/>
    <property type="project" value="InterPro"/>
</dbReference>
<evidence type="ECO:0000256" key="8">
    <source>
        <dbReference type="ARBA" id="ARBA00022692"/>
    </source>
</evidence>
<feature type="transmembrane region" description="Helical" evidence="13">
    <location>
        <begin position="404"/>
        <end position="424"/>
    </location>
</feature>
<dbReference type="Proteomes" id="UP000198211">
    <property type="component" value="Unassembled WGS sequence"/>
</dbReference>
<dbReference type="GO" id="GO:0005886">
    <property type="term" value="C:plasma membrane"/>
    <property type="evidence" value="ECO:0007669"/>
    <property type="project" value="UniProtKB-SubCell"/>
</dbReference>
<evidence type="ECO:0000256" key="1">
    <source>
        <dbReference type="ARBA" id="ARBA00004651"/>
    </source>
</evidence>
<evidence type="ECO:0000256" key="13">
    <source>
        <dbReference type="SAM" id="Phobius"/>
    </source>
</evidence>
<feature type="transmembrane region" description="Helical" evidence="13">
    <location>
        <begin position="98"/>
        <end position="120"/>
    </location>
</feature>
<comment type="subcellular location">
    <subcellularLocation>
        <location evidence="1">Cell membrane</location>
        <topology evidence="1">Multi-pass membrane protein</topology>
    </subcellularLocation>
    <subcellularLocation>
        <location evidence="2">Golgi apparatus membrane</location>
        <topology evidence="2">Multi-pass membrane protein</topology>
    </subcellularLocation>
</comment>
<dbReference type="InterPro" id="IPR047664">
    <property type="entry name" value="SWEET"/>
</dbReference>
<evidence type="ECO:0000256" key="3">
    <source>
        <dbReference type="ARBA" id="ARBA00007809"/>
    </source>
</evidence>
<keyword evidence="10 13" id="KW-1133">Transmembrane helix</keyword>
<gene>
    <name evidence="14" type="ORF">PHMEG_00022574</name>
</gene>
<keyword evidence="8 13" id="KW-0812">Transmembrane</keyword>
<evidence type="ECO:0000256" key="6">
    <source>
        <dbReference type="ARBA" id="ARBA00022475"/>
    </source>
</evidence>
<feature type="transmembrane region" description="Helical" evidence="13">
    <location>
        <begin position="373"/>
        <end position="392"/>
    </location>
</feature>
<name>A0A225VJS2_9STRA</name>
<feature type="transmembrane region" description="Helical" evidence="13">
    <location>
        <begin position="430"/>
        <end position="450"/>
    </location>
</feature>
<organism evidence="14 15">
    <name type="scientific">Phytophthora megakarya</name>
    <dbReference type="NCBI Taxonomy" id="4795"/>
    <lineage>
        <taxon>Eukaryota</taxon>
        <taxon>Sar</taxon>
        <taxon>Stramenopiles</taxon>
        <taxon>Oomycota</taxon>
        <taxon>Peronosporomycetes</taxon>
        <taxon>Peronosporales</taxon>
        <taxon>Peronosporaceae</taxon>
        <taxon>Phytophthora</taxon>
    </lineage>
</organism>
<evidence type="ECO:0000256" key="9">
    <source>
        <dbReference type="ARBA" id="ARBA00022737"/>
    </source>
</evidence>
<reference evidence="15" key="1">
    <citation type="submission" date="2017-03" db="EMBL/GenBank/DDBJ databases">
        <title>Phytopthora megakarya and P. palmivora, two closely related causual agents of cacao black pod achieved similar genome size and gene model numbers by different mechanisms.</title>
        <authorList>
            <person name="Ali S."/>
            <person name="Shao J."/>
            <person name="Larry D.J."/>
            <person name="Kronmiller B."/>
            <person name="Shen D."/>
            <person name="Strem M.D."/>
            <person name="Melnick R.L."/>
            <person name="Guiltinan M.J."/>
            <person name="Tyler B.M."/>
            <person name="Meinhardt L.W."/>
            <person name="Bailey B.A."/>
        </authorList>
    </citation>
    <scope>NUCLEOTIDE SEQUENCE [LARGE SCALE GENOMIC DNA]</scope>
    <source>
        <strain evidence="15">zdho120</strain>
    </source>
</reference>
<proteinExistence type="inferred from homology"/>